<dbReference type="Pfam" id="PF00106">
    <property type="entry name" value="adh_short"/>
    <property type="match status" value="1"/>
</dbReference>
<gene>
    <name evidence="3" type="primary">LOC106818971</name>
</gene>
<evidence type="ECO:0000313" key="2">
    <source>
        <dbReference type="Proteomes" id="UP000695022"/>
    </source>
</evidence>
<dbReference type="GeneID" id="106818971"/>
<dbReference type="PRINTS" id="PR00080">
    <property type="entry name" value="SDRFAMILY"/>
</dbReference>
<dbReference type="InterPro" id="IPR036291">
    <property type="entry name" value="NAD(P)-bd_dom_sf"/>
</dbReference>
<dbReference type="Gene3D" id="3.40.50.720">
    <property type="entry name" value="NAD(P)-binding Rossmann-like Domain"/>
    <property type="match status" value="1"/>
</dbReference>
<protein>
    <submittedName>
        <fullName evidence="3">Epidermal retinol dehydrogenase 2-like</fullName>
    </submittedName>
</protein>
<name>A0ABM1F3V4_PRICU</name>
<comment type="similarity">
    <text evidence="1">Belongs to the short-chain dehydrogenases/reductases (SDR) family.</text>
</comment>
<keyword evidence="2" id="KW-1185">Reference proteome</keyword>
<dbReference type="CDD" id="cd05339">
    <property type="entry name" value="17beta-HSDXI-like_SDR_c"/>
    <property type="match status" value="1"/>
</dbReference>
<sequence length="297" mass="32213">MRIWLAIAKSIIKFLLPLPYKAKRVQGEIVLITGAGSGLGRLLATKFAKLGNTIILWDVNTSGNEETAALVRKEGVKAHAYTVDLGSREAIYAAAAEVKRDVGHVTILVNNAGIVTGKKLLDASDELVKKTFDVNTVAHFWTVKTFLPHMLEQNHGHVVTIASSAGLVGVNGLVDYCASKFAAVGLDQSLRFELHASGKDGVHTTCVCPYFINTGMFGGVQVKFPNFCPVLEPDYAADKIMEAILTNQQMLIMPRVMYGLVAALALLPTEGHFHVADFLGTNRCMNSFKGHQDTRAM</sequence>
<dbReference type="SUPFAM" id="SSF51735">
    <property type="entry name" value="NAD(P)-binding Rossmann-fold domains"/>
    <property type="match status" value="1"/>
</dbReference>
<dbReference type="PRINTS" id="PR00081">
    <property type="entry name" value="GDHRDH"/>
</dbReference>
<organism evidence="2 3">
    <name type="scientific">Priapulus caudatus</name>
    <name type="common">Priapulid worm</name>
    <dbReference type="NCBI Taxonomy" id="37621"/>
    <lineage>
        <taxon>Eukaryota</taxon>
        <taxon>Metazoa</taxon>
        <taxon>Ecdysozoa</taxon>
        <taxon>Scalidophora</taxon>
        <taxon>Priapulida</taxon>
        <taxon>Priapulimorpha</taxon>
        <taxon>Priapulimorphida</taxon>
        <taxon>Priapulidae</taxon>
        <taxon>Priapulus</taxon>
    </lineage>
</organism>
<evidence type="ECO:0000313" key="3">
    <source>
        <dbReference type="RefSeq" id="XP_014679125.1"/>
    </source>
</evidence>
<accession>A0ABM1F3V4</accession>
<dbReference type="InterPro" id="IPR002347">
    <property type="entry name" value="SDR_fam"/>
</dbReference>
<reference evidence="3" key="1">
    <citation type="submission" date="2025-08" db="UniProtKB">
        <authorList>
            <consortium name="RefSeq"/>
        </authorList>
    </citation>
    <scope>IDENTIFICATION</scope>
</reference>
<evidence type="ECO:0000256" key="1">
    <source>
        <dbReference type="RuleBase" id="RU000363"/>
    </source>
</evidence>
<dbReference type="PANTHER" id="PTHR24322:SF746">
    <property type="entry name" value="SHORT CHAIN DEHYDROGENASE_REDUCTASE FAMILY 16C MEMBER 5"/>
    <property type="match status" value="1"/>
</dbReference>
<proteinExistence type="inferred from homology"/>
<dbReference type="Proteomes" id="UP000695022">
    <property type="component" value="Unplaced"/>
</dbReference>
<dbReference type="PANTHER" id="PTHR24322">
    <property type="entry name" value="PKSB"/>
    <property type="match status" value="1"/>
</dbReference>
<dbReference type="RefSeq" id="XP_014679125.1">
    <property type="nucleotide sequence ID" value="XM_014823639.1"/>
</dbReference>